<dbReference type="GO" id="GO:1990904">
    <property type="term" value="C:ribonucleoprotein complex"/>
    <property type="evidence" value="ECO:0007669"/>
    <property type="project" value="UniProtKB-KW"/>
</dbReference>
<dbReference type="InterPro" id="IPR027417">
    <property type="entry name" value="P-loop_NTPase"/>
</dbReference>
<keyword evidence="10" id="KW-1185">Reference proteome</keyword>
<dbReference type="Proteomes" id="UP000002279">
    <property type="component" value="Chromosome 11"/>
</dbReference>
<dbReference type="SUPFAM" id="SSF52540">
    <property type="entry name" value="P-loop containing nucleoside triphosphate hydrolases"/>
    <property type="match status" value="1"/>
</dbReference>
<evidence type="ECO:0000256" key="3">
    <source>
        <dbReference type="ARBA" id="ARBA00022946"/>
    </source>
</evidence>
<evidence type="ECO:0000259" key="8">
    <source>
        <dbReference type="PROSITE" id="PS51717"/>
    </source>
</evidence>
<evidence type="ECO:0000256" key="6">
    <source>
        <dbReference type="ARBA" id="ARBA00023274"/>
    </source>
</evidence>
<evidence type="ECO:0000256" key="4">
    <source>
        <dbReference type="ARBA" id="ARBA00022980"/>
    </source>
</evidence>
<feature type="domain" description="VLIG-type G" evidence="8">
    <location>
        <begin position="70"/>
        <end position="310"/>
    </location>
</feature>
<evidence type="ECO:0000256" key="2">
    <source>
        <dbReference type="ARBA" id="ARBA00010761"/>
    </source>
</evidence>
<proteinExistence type="inferred from homology"/>
<dbReference type="GeneTree" id="ENSGT00940000154390"/>
<evidence type="ECO:0000313" key="9">
    <source>
        <dbReference type="Ensembl" id="ENSOANP00000049261.1"/>
    </source>
</evidence>
<keyword evidence="6" id="KW-0687">Ribonucleoprotein</keyword>
<sequence>MGRLYEAESGPGKAGKVPGPRGPSAHFPRLAAELLLAGFPLGLADGDAGGLPLRWVAGVLTALQARLRGRCRLLVLSVLGARGVGKSTLLNTMFGLQFATGGGRARGDVLQLVEVAEPFSRDLGWDFLLAIDSEGLAGRGRAAPEGGEEGDVDERDVARATLAVGLSHVVLVSVTDAADVPPAVPRAFLRMERLGHRPSCQLLLHQGPGSPAAAPWDPAEGAGPLGQRSVAAAGLEKRGPGRTPGQAAFLPTRGHTWHIPGLWHGTPPMAPASLAYSEAALEVKRCLIENLRNGPPDPDRSISQLIERVLSASRSIHTTAACSKNRAARVRVGKGNKPVTYEEAHPPHYIAHRKGWLSHHTSNLDGEGGVAERTVEDVFLRKFMLGTFPGCLADQLVLKRRANQLLICALLLQRLPPHKLYFLVGYSEALLSAFYKCPVRLHLQTLPAKVVYKYI</sequence>
<protein>
    <submittedName>
        <fullName evidence="9">Mitochondrial ribosomal protein S24</fullName>
    </submittedName>
</protein>
<evidence type="ECO:0000256" key="7">
    <source>
        <dbReference type="SAM" id="MobiDB-lite"/>
    </source>
</evidence>
<feature type="region of interest" description="Disordered" evidence="7">
    <location>
        <begin position="1"/>
        <end position="22"/>
    </location>
</feature>
<dbReference type="Pfam" id="PF14955">
    <property type="entry name" value="MRP-S24"/>
    <property type="match status" value="1"/>
</dbReference>
<dbReference type="PANTHER" id="PTHR21244">
    <property type="entry name" value="MITOCHONDRIAL 28S RIBOSOMAL PROTEIN S24"/>
    <property type="match status" value="1"/>
</dbReference>
<accession>A0A6I8PAJ5</accession>
<dbReference type="InterPro" id="IPR030383">
    <property type="entry name" value="G_VLIG_dom"/>
</dbReference>
<evidence type="ECO:0000256" key="1">
    <source>
        <dbReference type="ARBA" id="ARBA00004173"/>
    </source>
</evidence>
<dbReference type="Bgee" id="ENSOANG00000037773">
    <property type="expression patterns" value="Expressed in heart and 7 other cell types or tissues"/>
</dbReference>
<dbReference type="GO" id="GO:0005840">
    <property type="term" value="C:ribosome"/>
    <property type="evidence" value="ECO:0007669"/>
    <property type="project" value="UniProtKB-KW"/>
</dbReference>
<name>A0A6I8PAJ5_ORNAN</name>
<dbReference type="InParanoid" id="A0A6I8PAJ5"/>
<comment type="subcellular location">
    <subcellularLocation>
        <location evidence="1">Mitochondrion</location>
    </subcellularLocation>
</comment>
<gene>
    <name evidence="9" type="primary">MRPS24</name>
</gene>
<dbReference type="GO" id="GO:0005525">
    <property type="term" value="F:GTP binding"/>
    <property type="evidence" value="ECO:0007669"/>
    <property type="project" value="InterPro"/>
</dbReference>
<reference evidence="9" key="2">
    <citation type="submission" date="2025-08" db="UniProtKB">
        <authorList>
            <consortium name="Ensembl"/>
        </authorList>
    </citation>
    <scope>IDENTIFICATION</scope>
    <source>
        <strain evidence="9">Glennie</strain>
    </source>
</reference>
<dbReference type="Gene3D" id="3.40.50.300">
    <property type="entry name" value="P-loop containing nucleotide triphosphate hydrolases"/>
    <property type="match status" value="1"/>
</dbReference>
<dbReference type="AlphaFoldDB" id="A0A6I8PAJ5"/>
<keyword evidence="3" id="KW-0809">Transit peptide</keyword>
<keyword evidence="4" id="KW-0689">Ribosomal protein</keyword>
<evidence type="ECO:0000313" key="10">
    <source>
        <dbReference type="Proteomes" id="UP000002279"/>
    </source>
</evidence>
<dbReference type="PANTHER" id="PTHR21244:SF1">
    <property type="entry name" value="SMALL RIBOSOMAL SUBUNIT PROTEIN US3M"/>
    <property type="match status" value="1"/>
</dbReference>
<keyword evidence="5" id="KW-0496">Mitochondrion</keyword>
<organism evidence="9 10">
    <name type="scientific">Ornithorhynchus anatinus</name>
    <name type="common">Duckbill platypus</name>
    <dbReference type="NCBI Taxonomy" id="9258"/>
    <lineage>
        <taxon>Eukaryota</taxon>
        <taxon>Metazoa</taxon>
        <taxon>Chordata</taxon>
        <taxon>Craniata</taxon>
        <taxon>Vertebrata</taxon>
        <taxon>Euteleostomi</taxon>
        <taxon>Mammalia</taxon>
        <taxon>Monotremata</taxon>
        <taxon>Ornithorhynchidae</taxon>
        <taxon>Ornithorhynchus</taxon>
    </lineage>
</organism>
<reference evidence="9" key="3">
    <citation type="submission" date="2025-09" db="UniProtKB">
        <authorList>
            <consortium name="Ensembl"/>
        </authorList>
    </citation>
    <scope>IDENTIFICATION</scope>
    <source>
        <strain evidence="9">Glennie</strain>
    </source>
</reference>
<dbReference type="Ensembl" id="ENSOANT00000066218.1">
    <property type="protein sequence ID" value="ENSOANP00000049261.1"/>
    <property type="gene ID" value="ENSOANG00000037773.1"/>
</dbReference>
<dbReference type="InterPro" id="IPR026146">
    <property type="entry name" value="Ribosomal_uS3m"/>
</dbReference>
<reference evidence="9 10" key="1">
    <citation type="journal article" date="2008" name="Nature">
        <title>Genome analysis of the platypus reveals unique signatures of evolution.</title>
        <authorList>
            <person name="Warren W.C."/>
            <person name="Hillier L.W."/>
            <person name="Marshall Graves J.A."/>
            <person name="Birney E."/>
            <person name="Ponting C.P."/>
            <person name="Grutzner F."/>
            <person name="Belov K."/>
            <person name="Miller W."/>
            <person name="Clarke L."/>
            <person name="Chinwalla A.T."/>
            <person name="Yang S.P."/>
            <person name="Heger A."/>
            <person name="Locke D.P."/>
            <person name="Miethke P."/>
            <person name="Waters P.D."/>
            <person name="Veyrunes F."/>
            <person name="Fulton L."/>
            <person name="Fulton B."/>
            <person name="Graves T."/>
            <person name="Wallis J."/>
            <person name="Puente X.S."/>
            <person name="Lopez-Otin C."/>
            <person name="Ordonez G.R."/>
            <person name="Eichler E.E."/>
            <person name="Chen L."/>
            <person name="Cheng Z."/>
            <person name="Deakin J.E."/>
            <person name="Alsop A."/>
            <person name="Thompson K."/>
            <person name="Kirby P."/>
            <person name="Papenfuss A.T."/>
            <person name="Wakefield M.J."/>
            <person name="Olender T."/>
            <person name="Lancet D."/>
            <person name="Huttley G.A."/>
            <person name="Smit A.F."/>
            <person name="Pask A."/>
            <person name="Temple-Smith P."/>
            <person name="Batzer M.A."/>
            <person name="Walker J.A."/>
            <person name="Konkel M.K."/>
            <person name="Harris R.S."/>
            <person name="Whittington C.M."/>
            <person name="Wong E.S."/>
            <person name="Gemmell N.J."/>
            <person name="Buschiazzo E."/>
            <person name="Vargas Jentzsch I.M."/>
            <person name="Merkel A."/>
            <person name="Schmitz J."/>
            <person name="Zemann A."/>
            <person name="Churakov G."/>
            <person name="Kriegs J.O."/>
            <person name="Brosius J."/>
            <person name="Murchison E.P."/>
            <person name="Sachidanandam R."/>
            <person name="Smith C."/>
            <person name="Hannon G.J."/>
            <person name="Tsend-Ayush E."/>
            <person name="McMillan D."/>
            <person name="Attenborough R."/>
            <person name="Rens W."/>
            <person name="Ferguson-Smith M."/>
            <person name="Lefevre C.M."/>
            <person name="Sharp J.A."/>
            <person name="Nicholas K.R."/>
            <person name="Ray D.A."/>
            <person name="Kube M."/>
            <person name="Reinhardt R."/>
            <person name="Pringle T.H."/>
            <person name="Taylor J."/>
            <person name="Jones R.C."/>
            <person name="Nixon B."/>
            <person name="Dacheux J.L."/>
            <person name="Niwa H."/>
            <person name="Sekita Y."/>
            <person name="Huang X."/>
            <person name="Stark A."/>
            <person name="Kheradpour P."/>
            <person name="Kellis M."/>
            <person name="Flicek P."/>
            <person name="Chen Y."/>
            <person name="Webber C."/>
            <person name="Hardison R."/>
            <person name="Nelson J."/>
            <person name="Hallsworth-Pepin K."/>
            <person name="Delehaunty K."/>
            <person name="Markovic C."/>
            <person name="Minx P."/>
            <person name="Feng Y."/>
            <person name="Kremitzki C."/>
            <person name="Mitreva M."/>
            <person name="Glasscock J."/>
            <person name="Wylie T."/>
            <person name="Wohldmann P."/>
            <person name="Thiru P."/>
            <person name="Nhan M.N."/>
            <person name="Pohl C.S."/>
            <person name="Smith S.M."/>
            <person name="Hou S."/>
            <person name="Nefedov M."/>
            <person name="de Jong P.J."/>
            <person name="Renfree M.B."/>
            <person name="Mardis E.R."/>
            <person name="Wilson R.K."/>
        </authorList>
    </citation>
    <scope>NUCLEOTIDE SEQUENCE [LARGE SCALE GENOMIC DNA]</scope>
    <source>
        <strain evidence="9 10">Glennie</strain>
    </source>
</reference>
<dbReference type="GO" id="GO:0005739">
    <property type="term" value="C:mitochondrion"/>
    <property type="evidence" value="ECO:0007669"/>
    <property type="project" value="UniProtKB-SubCell"/>
</dbReference>
<dbReference type="Pfam" id="PF25683">
    <property type="entry name" value="URGCP_GTPase"/>
    <property type="match status" value="1"/>
</dbReference>
<evidence type="ECO:0000256" key="5">
    <source>
        <dbReference type="ARBA" id="ARBA00023128"/>
    </source>
</evidence>
<dbReference type="PROSITE" id="PS51717">
    <property type="entry name" value="G_VLIG"/>
    <property type="match status" value="1"/>
</dbReference>
<comment type="similarity">
    <text evidence="2">Belongs to the universal ribosomal protein uS3 family.</text>
</comment>